<dbReference type="AlphaFoldDB" id="A0A182UZN0"/>
<organism evidence="1 2">
    <name type="scientific">Anopheles merus</name>
    <name type="common">Mosquito</name>
    <dbReference type="NCBI Taxonomy" id="30066"/>
    <lineage>
        <taxon>Eukaryota</taxon>
        <taxon>Metazoa</taxon>
        <taxon>Ecdysozoa</taxon>
        <taxon>Arthropoda</taxon>
        <taxon>Hexapoda</taxon>
        <taxon>Insecta</taxon>
        <taxon>Pterygota</taxon>
        <taxon>Neoptera</taxon>
        <taxon>Endopterygota</taxon>
        <taxon>Diptera</taxon>
        <taxon>Nematocera</taxon>
        <taxon>Culicoidea</taxon>
        <taxon>Culicidae</taxon>
        <taxon>Anophelinae</taxon>
        <taxon>Anopheles</taxon>
    </lineage>
</organism>
<keyword evidence="2" id="KW-1185">Reference proteome</keyword>
<accession>A0A182UZN0</accession>
<sequence length="122" mass="12632">MMRFNLGPMFASDLQLELGTIGESACFSAQKSRLPGRLPPAVVVVAVVCCFACVARSLKAAATAIVMQISTVKMPINIPIDTIGVSSNSACGPDEKPPAKGSGCRRPQTLALAHRCAGGSIM</sequence>
<protein>
    <submittedName>
        <fullName evidence="1">Uncharacterized protein</fullName>
    </submittedName>
</protein>
<dbReference type="EnsemblMetazoa" id="AMEM006389-RA">
    <property type="protein sequence ID" value="AMEM006389-PA"/>
    <property type="gene ID" value="AMEM006389"/>
</dbReference>
<dbReference type="VEuPathDB" id="VectorBase:AMEM006389"/>
<evidence type="ECO:0000313" key="1">
    <source>
        <dbReference type="EnsemblMetazoa" id="AMEM006389-PA"/>
    </source>
</evidence>
<evidence type="ECO:0000313" key="2">
    <source>
        <dbReference type="Proteomes" id="UP000075903"/>
    </source>
</evidence>
<dbReference type="Proteomes" id="UP000075903">
    <property type="component" value="Unassembled WGS sequence"/>
</dbReference>
<proteinExistence type="predicted"/>
<name>A0A182UZN0_ANOME</name>
<reference evidence="1" key="1">
    <citation type="submission" date="2020-05" db="UniProtKB">
        <authorList>
            <consortium name="EnsemblMetazoa"/>
        </authorList>
    </citation>
    <scope>IDENTIFICATION</scope>
    <source>
        <strain evidence="1">MAF</strain>
    </source>
</reference>